<sequence length="57" mass="6519">MLERLVASPLSLTEKLQQNIHSCGKCSRAIKIKETSQYPNDWQATWDSMLQAKLAKK</sequence>
<keyword evidence="2" id="KW-1185">Reference proteome</keyword>
<dbReference type="GeneID" id="85369024"/>
<name>A0ABQ9T516_9PEZI</name>
<evidence type="ECO:0000313" key="2">
    <source>
        <dbReference type="Proteomes" id="UP001241169"/>
    </source>
</evidence>
<gene>
    <name evidence="1" type="ORF">CPAR01_00835</name>
</gene>
<dbReference type="EMBL" id="MOPA01000001">
    <property type="protein sequence ID" value="KAK1546868.1"/>
    <property type="molecule type" value="Genomic_DNA"/>
</dbReference>
<organism evidence="1 2">
    <name type="scientific">Colletotrichum paranaense</name>
    <dbReference type="NCBI Taxonomy" id="1914294"/>
    <lineage>
        <taxon>Eukaryota</taxon>
        <taxon>Fungi</taxon>
        <taxon>Dikarya</taxon>
        <taxon>Ascomycota</taxon>
        <taxon>Pezizomycotina</taxon>
        <taxon>Sordariomycetes</taxon>
        <taxon>Hypocreomycetidae</taxon>
        <taxon>Glomerellales</taxon>
        <taxon>Glomerellaceae</taxon>
        <taxon>Colletotrichum</taxon>
        <taxon>Colletotrichum acutatum species complex</taxon>
    </lineage>
</organism>
<comment type="caution">
    <text evidence="1">The sequence shown here is derived from an EMBL/GenBank/DDBJ whole genome shotgun (WGS) entry which is preliminary data.</text>
</comment>
<dbReference type="RefSeq" id="XP_060355982.1">
    <property type="nucleotide sequence ID" value="XM_060485125.1"/>
</dbReference>
<proteinExistence type="predicted"/>
<reference evidence="1 2" key="1">
    <citation type="submission" date="2016-10" db="EMBL/GenBank/DDBJ databases">
        <title>The genome sequence of Colletotrichum fioriniae PJ7.</title>
        <authorList>
            <person name="Baroncelli R."/>
        </authorList>
    </citation>
    <scope>NUCLEOTIDE SEQUENCE [LARGE SCALE GENOMIC DNA]</scope>
    <source>
        <strain evidence="1 2">IMI 384185</strain>
    </source>
</reference>
<protein>
    <submittedName>
        <fullName evidence="1">Uncharacterized protein</fullName>
    </submittedName>
</protein>
<accession>A0ABQ9T516</accession>
<dbReference type="Proteomes" id="UP001241169">
    <property type="component" value="Unassembled WGS sequence"/>
</dbReference>
<evidence type="ECO:0000313" key="1">
    <source>
        <dbReference type="EMBL" id="KAK1546868.1"/>
    </source>
</evidence>